<dbReference type="Proteomes" id="UP000266313">
    <property type="component" value="Chromosome"/>
</dbReference>
<evidence type="ECO:0000313" key="2">
    <source>
        <dbReference type="EMBL" id="BBA36159.1"/>
    </source>
</evidence>
<sequence>MDSFEAQPGNKAAGTDKVSKAEYAQGVEERIKALSAGRRSLNYRPQPVRRV</sequence>
<organism evidence="2 3">
    <name type="scientific">Methylocaldum marinum</name>
    <dbReference type="NCBI Taxonomy" id="1432792"/>
    <lineage>
        <taxon>Bacteria</taxon>
        <taxon>Pseudomonadati</taxon>
        <taxon>Pseudomonadota</taxon>
        <taxon>Gammaproteobacteria</taxon>
        <taxon>Methylococcales</taxon>
        <taxon>Methylococcaceae</taxon>
        <taxon>Methylocaldum</taxon>
    </lineage>
</organism>
<keyword evidence="2" id="KW-0548">Nucleotidyltransferase</keyword>
<proteinExistence type="predicted"/>
<evidence type="ECO:0000256" key="1">
    <source>
        <dbReference type="SAM" id="MobiDB-lite"/>
    </source>
</evidence>
<gene>
    <name evidence="2" type="ORF">sS8_4229</name>
</gene>
<name>A0A250L1N2_9GAMM</name>
<dbReference type="RefSeq" id="WP_170161195.1">
    <property type="nucleotide sequence ID" value="NZ_AP017928.1"/>
</dbReference>
<evidence type="ECO:0000313" key="3">
    <source>
        <dbReference type="Proteomes" id="UP000266313"/>
    </source>
</evidence>
<accession>A0A250L1N2</accession>
<dbReference type="GO" id="GO:0003964">
    <property type="term" value="F:RNA-directed DNA polymerase activity"/>
    <property type="evidence" value="ECO:0007669"/>
    <property type="project" value="UniProtKB-KW"/>
</dbReference>
<dbReference type="KEGG" id="mmai:sS8_4229"/>
<protein>
    <submittedName>
        <fullName evidence="2">Retron-type reverse transcriptase</fullName>
    </submittedName>
</protein>
<dbReference type="EMBL" id="AP017928">
    <property type="protein sequence ID" value="BBA36159.1"/>
    <property type="molecule type" value="Genomic_DNA"/>
</dbReference>
<keyword evidence="2" id="KW-0695">RNA-directed DNA polymerase</keyword>
<keyword evidence="2" id="KW-0808">Transferase</keyword>
<feature type="region of interest" description="Disordered" evidence="1">
    <location>
        <begin position="1"/>
        <end position="22"/>
    </location>
</feature>
<keyword evidence="3" id="KW-1185">Reference proteome</keyword>
<dbReference type="AlphaFoldDB" id="A0A250L1N2"/>
<reference evidence="2 3" key="1">
    <citation type="submission" date="2016-12" db="EMBL/GenBank/DDBJ databases">
        <title>Genome sequencing of Methylocaldum marinum.</title>
        <authorList>
            <person name="Takeuchi M."/>
            <person name="Kamagata Y."/>
            <person name="Hiraoka S."/>
            <person name="Oshima K."/>
            <person name="Hattori M."/>
            <person name="Iwasaki W."/>
        </authorList>
    </citation>
    <scope>NUCLEOTIDE SEQUENCE [LARGE SCALE GENOMIC DNA]</scope>
    <source>
        <strain evidence="2 3">S8</strain>
    </source>
</reference>